<feature type="domain" description="Pterin-binding" evidence="1">
    <location>
        <begin position="98"/>
        <end position="326"/>
    </location>
</feature>
<accession>A0AAP3V098</accession>
<sequence>MSERIAFITGHLAEPRLRRVLTQMGETPFTWEIRNAGVKVAALMTVPILLRRLGALEGVDRAVLPGRFRGDLEELARHFKVPFERGPDEVKDLPQHFGRAGGRPDLSRHDCRIFAEIVEAPALTVEAILARAAFLRGEGADVIDLGGLPGTPFPHLEEAVQALVAAGHEVSVDSGDLEELRRGARAGASFLLSLTEESLHLAEESAAVPVLVPVRHGDMASLLRACAAMERRGRPYLADPVLDPIHMGFTASVVRYHEFRRAMPGAEMLMGVGNLTELTDADTTGITMTLMGMVSELAIRNVLVVQVSPHCRRAVRETDRARRILFAAREEGALPQGFDASLLCLRDRRPFPNSSQEIAENAAQVADRNFRIEVSEDGIHVYNRDIHRTGADPFQLYPHLGVEADGAHAFYLGVELARAQVAHELGKRYAQDSMLEWGCAVDRVSEDGTRFAAAGTTLQDRKRGQES</sequence>
<dbReference type="SUPFAM" id="SSF51717">
    <property type="entry name" value="Dihydropteroate synthetase-like"/>
    <property type="match status" value="1"/>
</dbReference>
<dbReference type="Pfam" id="PF20123">
    <property type="entry name" value="DUF6513"/>
    <property type="match status" value="1"/>
</dbReference>
<dbReference type="InterPro" id="IPR045406">
    <property type="entry name" value="DUF6513"/>
</dbReference>
<gene>
    <name evidence="2" type="ORF">PZ740_04150</name>
</gene>
<dbReference type="Proteomes" id="UP001301140">
    <property type="component" value="Unassembled WGS sequence"/>
</dbReference>
<dbReference type="InterPro" id="IPR000489">
    <property type="entry name" value="Pterin-binding_dom"/>
</dbReference>
<organism evidence="2 3">
    <name type="scientific">Marinimicrococcus flavescens</name>
    <dbReference type="NCBI Taxonomy" id="3031815"/>
    <lineage>
        <taxon>Bacteria</taxon>
        <taxon>Pseudomonadati</taxon>
        <taxon>Pseudomonadota</taxon>
        <taxon>Alphaproteobacteria</taxon>
        <taxon>Geminicoccales</taxon>
        <taxon>Geminicoccaceae</taxon>
        <taxon>Marinimicrococcus</taxon>
    </lineage>
</organism>
<keyword evidence="3" id="KW-1185">Reference proteome</keyword>
<name>A0AAP3V098_9PROT</name>
<comment type="caution">
    <text evidence="2">The sequence shown here is derived from an EMBL/GenBank/DDBJ whole genome shotgun (WGS) entry which is preliminary data.</text>
</comment>
<evidence type="ECO:0000313" key="3">
    <source>
        <dbReference type="Proteomes" id="UP001301140"/>
    </source>
</evidence>
<reference evidence="2 3" key="1">
    <citation type="submission" date="2023-03" db="EMBL/GenBank/DDBJ databases">
        <title>YIM 152171 draft genome.</title>
        <authorList>
            <person name="Yang Z."/>
        </authorList>
    </citation>
    <scope>NUCLEOTIDE SEQUENCE [LARGE SCALE GENOMIC DNA]</scope>
    <source>
        <strain evidence="2 3">YIM 152171</strain>
    </source>
</reference>
<dbReference type="RefSeq" id="WP_327787997.1">
    <property type="nucleotide sequence ID" value="NZ_JARGEQ010000025.1"/>
</dbReference>
<dbReference type="GO" id="GO:0042558">
    <property type="term" value="P:pteridine-containing compound metabolic process"/>
    <property type="evidence" value="ECO:0007669"/>
    <property type="project" value="InterPro"/>
</dbReference>
<evidence type="ECO:0000259" key="1">
    <source>
        <dbReference type="PROSITE" id="PS50972"/>
    </source>
</evidence>
<dbReference type="PROSITE" id="PS50972">
    <property type="entry name" value="PTERIN_BINDING"/>
    <property type="match status" value="1"/>
</dbReference>
<dbReference type="AlphaFoldDB" id="A0AAP3V098"/>
<evidence type="ECO:0000313" key="2">
    <source>
        <dbReference type="EMBL" id="MDF1585578.1"/>
    </source>
</evidence>
<protein>
    <submittedName>
        <fullName evidence="2">DUF6513 domain-containing protein</fullName>
    </submittedName>
</protein>
<dbReference type="InterPro" id="IPR011005">
    <property type="entry name" value="Dihydropteroate_synth-like_sf"/>
</dbReference>
<dbReference type="EMBL" id="JARGEQ010000025">
    <property type="protein sequence ID" value="MDF1585578.1"/>
    <property type="molecule type" value="Genomic_DNA"/>
</dbReference>
<proteinExistence type="predicted"/>